<dbReference type="Proteomes" id="UP001596084">
    <property type="component" value="Unassembled WGS sequence"/>
</dbReference>
<reference evidence="3" key="1">
    <citation type="journal article" date="2019" name="Int. J. Syst. Evol. Microbiol.">
        <title>The Global Catalogue of Microorganisms (GCM) 10K type strain sequencing project: providing services to taxonomists for standard genome sequencing and annotation.</title>
        <authorList>
            <consortium name="The Broad Institute Genomics Platform"/>
            <consortium name="The Broad Institute Genome Sequencing Center for Infectious Disease"/>
            <person name="Wu L."/>
            <person name="Ma J."/>
        </authorList>
    </citation>
    <scope>NUCLEOTIDE SEQUENCE [LARGE SCALE GENOMIC DNA]</scope>
    <source>
        <strain evidence="3">CGMCC 4.7277</strain>
    </source>
</reference>
<evidence type="ECO:0000313" key="3">
    <source>
        <dbReference type="Proteomes" id="UP001596084"/>
    </source>
</evidence>
<protein>
    <submittedName>
        <fullName evidence="2">Uncharacterized protein</fullName>
    </submittedName>
</protein>
<sequence>MINPSATNRKIVATPAGAPDLAVVKSSTQPRATAPTTVAAPELPSSPPEVAPEARKEPVMKKASVRKPEPKVAATKQATVKKAAQRKGKAAKPPAKNASAGKKLAADKALPKGATPKKTAAKKTGPLKAHAKKAVAAPPQRKRSTARGVVLKKPVEPAAVAAVWDVSKPKAKLVRDSFTMPQHDFGLIAALKYQALGFKRPTKKSELLRAGLHALAKLSNTELRSALDSLTPLKAGRPKKKAS</sequence>
<feature type="region of interest" description="Disordered" evidence="1">
    <location>
        <begin position="1"/>
        <end position="150"/>
    </location>
</feature>
<evidence type="ECO:0000313" key="2">
    <source>
        <dbReference type="EMBL" id="MFC5521880.1"/>
    </source>
</evidence>
<comment type="caution">
    <text evidence="2">The sequence shown here is derived from an EMBL/GenBank/DDBJ whole genome shotgun (WGS) entry which is preliminary data.</text>
</comment>
<organism evidence="2 3">
    <name type="scientific">Polaromonas jejuensis</name>
    <dbReference type="NCBI Taxonomy" id="457502"/>
    <lineage>
        <taxon>Bacteria</taxon>
        <taxon>Pseudomonadati</taxon>
        <taxon>Pseudomonadota</taxon>
        <taxon>Betaproteobacteria</taxon>
        <taxon>Burkholderiales</taxon>
        <taxon>Comamonadaceae</taxon>
        <taxon>Polaromonas</taxon>
    </lineage>
</organism>
<keyword evidence="3" id="KW-1185">Reference proteome</keyword>
<feature type="compositionally biased region" description="Low complexity" evidence="1">
    <location>
        <begin position="71"/>
        <end position="82"/>
    </location>
</feature>
<dbReference type="EMBL" id="JBHSMX010000020">
    <property type="protein sequence ID" value="MFC5521880.1"/>
    <property type="molecule type" value="Genomic_DNA"/>
</dbReference>
<proteinExistence type="predicted"/>
<accession>A0ABW0QAU3</accession>
<name>A0ABW0QAU3_9BURK</name>
<gene>
    <name evidence="2" type="ORF">ACFPP7_13300</name>
</gene>
<feature type="compositionally biased region" description="Low complexity" evidence="1">
    <location>
        <begin position="91"/>
        <end position="103"/>
    </location>
</feature>
<feature type="compositionally biased region" description="Basic and acidic residues" evidence="1">
    <location>
        <begin position="52"/>
        <end position="70"/>
    </location>
</feature>
<evidence type="ECO:0000256" key="1">
    <source>
        <dbReference type="SAM" id="MobiDB-lite"/>
    </source>
</evidence>
<feature type="compositionally biased region" description="Low complexity" evidence="1">
    <location>
        <begin position="111"/>
        <end position="128"/>
    </location>
</feature>
<feature type="compositionally biased region" description="Low complexity" evidence="1">
    <location>
        <begin position="28"/>
        <end position="43"/>
    </location>
</feature>
<dbReference type="RefSeq" id="WP_157090340.1">
    <property type="nucleotide sequence ID" value="NZ_JBHSMX010000020.1"/>
</dbReference>